<dbReference type="Gene3D" id="1.20.1280.50">
    <property type="match status" value="1"/>
</dbReference>
<dbReference type="Gene3D" id="3.80.10.10">
    <property type="entry name" value="Ribonuclease Inhibitor"/>
    <property type="match status" value="1"/>
</dbReference>
<dbReference type="Proteomes" id="UP001318860">
    <property type="component" value="Unassembled WGS sequence"/>
</dbReference>
<dbReference type="InterPro" id="IPR053781">
    <property type="entry name" value="F-box_AtFBL13-like"/>
</dbReference>
<evidence type="ECO:0000313" key="3">
    <source>
        <dbReference type="Proteomes" id="UP001318860"/>
    </source>
</evidence>
<dbReference type="InterPro" id="IPR055411">
    <property type="entry name" value="LRR_FXL15/At3g58940/PEG3-like"/>
</dbReference>
<dbReference type="SMART" id="SM00579">
    <property type="entry name" value="FBD"/>
    <property type="match status" value="1"/>
</dbReference>
<dbReference type="CDD" id="cd22160">
    <property type="entry name" value="F-box_AtFBL13-like"/>
    <property type="match status" value="1"/>
</dbReference>
<evidence type="ECO:0000313" key="2">
    <source>
        <dbReference type="EMBL" id="KAK6157987.1"/>
    </source>
</evidence>
<dbReference type="SUPFAM" id="SSF52058">
    <property type="entry name" value="L domain-like"/>
    <property type="match status" value="1"/>
</dbReference>
<dbReference type="InterPro" id="IPR050232">
    <property type="entry name" value="FBL13/AtMIF1-like"/>
</dbReference>
<proteinExistence type="predicted"/>
<accession>A0ABR0XFP1</accession>
<name>A0ABR0XFP1_REHGL</name>
<dbReference type="PROSITE" id="PS50181">
    <property type="entry name" value="FBOX"/>
    <property type="match status" value="1"/>
</dbReference>
<dbReference type="InterPro" id="IPR006566">
    <property type="entry name" value="FBD"/>
</dbReference>
<evidence type="ECO:0000259" key="1">
    <source>
        <dbReference type="PROSITE" id="PS50181"/>
    </source>
</evidence>
<sequence length="444" mass="51509">MESSGKRQKKVSVGKQIDRLSGLPDDVLIHILSFLPTKLSVSTSILARRWRFLWAHVPNLDFDSQTHNTERSFADIINRVIMLRKVQSINTFRICCSDNCRVYKLETWLATAVAHNVQTLDLRFDYHVMFPRCIFTCETLVDLRFRGFLGYFSPGDIIRLTSLKKLHLTFDKYWYCDRNLPHLLSGCPVLEELIIDGVVDQYKHKYIISSPSIKRLMLNFQCNTYDSQSCAYRLVITAPSLRYFQLIDCFPGYILCERLSSLIEADVSFNNCKVVGEDYSYTLSVLGKLDVVSNVKSLKLSSGIVFNLSAFGDRSISFDNLTKLELDAHWLILTKFLEIANNLQVIILRKVDTRLKHWMEPKQVPKCLISHLTIIRIDGMGRTKQEFDMVRYLLRNALVLKKMEIFSGPNAIDFKQNLMRSREFLRFSVDLWHVSLLSFEIVWG</sequence>
<dbReference type="InterPro" id="IPR036047">
    <property type="entry name" value="F-box-like_dom_sf"/>
</dbReference>
<reference evidence="2 3" key="1">
    <citation type="journal article" date="2021" name="Comput. Struct. Biotechnol. J.">
        <title>De novo genome assembly of the potent medicinal plant Rehmannia glutinosa using nanopore technology.</title>
        <authorList>
            <person name="Ma L."/>
            <person name="Dong C."/>
            <person name="Song C."/>
            <person name="Wang X."/>
            <person name="Zheng X."/>
            <person name="Niu Y."/>
            <person name="Chen S."/>
            <person name="Feng W."/>
        </authorList>
    </citation>
    <scope>NUCLEOTIDE SEQUENCE [LARGE SCALE GENOMIC DNA]</scope>
    <source>
        <strain evidence="2">DH-2019</strain>
    </source>
</reference>
<organism evidence="2 3">
    <name type="scientific">Rehmannia glutinosa</name>
    <name type="common">Chinese foxglove</name>
    <dbReference type="NCBI Taxonomy" id="99300"/>
    <lineage>
        <taxon>Eukaryota</taxon>
        <taxon>Viridiplantae</taxon>
        <taxon>Streptophyta</taxon>
        <taxon>Embryophyta</taxon>
        <taxon>Tracheophyta</taxon>
        <taxon>Spermatophyta</taxon>
        <taxon>Magnoliopsida</taxon>
        <taxon>eudicotyledons</taxon>
        <taxon>Gunneridae</taxon>
        <taxon>Pentapetalae</taxon>
        <taxon>asterids</taxon>
        <taxon>lamiids</taxon>
        <taxon>Lamiales</taxon>
        <taxon>Orobanchaceae</taxon>
        <taxon>Rehmannieae</taxon>
        <taxon>Rehmannia</taxon>
    </lineage>
</organism>
<dbReference type="EMBL" id="JABTTQ020000004">
    <property type="protein sequence ID" value="KAK6157987.1"/>
    <property type="molecule type" value="Genomic_DNA"/>
</dbReference>
<gene>
    <name evidence="2" type="ORF">DH2020_005301</name>
</gene>
<dbReference type="Pfam" id="PF08387">
    <property type="entry name" value="FBD"/>
    <property type="match status" value="1"/>
</dbReference>
<dbReference type="SUPFAM" id="SSF81383">
    <property type="entry name" value="F-box domain"/>
    <property type="match status" value="1"/>
</dbReference>
<dbReference type="PANTHER" id="PTHR31900">
    <property type="entry name" value="F-BOX/RNI SUPERFAMILY PROTEIN-RELATED"/>
    <property type="match status" value="1"/>
</dbReference>
<feature type="domain" description="F-box" evidence="1">
    <location>
        <begin position="17"/>
        <end position="65"/>
    </location>
</feature>
<dbReference type="InterPro" id="IPR001810">
    <property type="entry name" value="F-box_dom"/>
</dbReference>
<protein>
    <recommendedName>
        <fullName evidence="1">F-box domain-containing protein</fullName>
    </recommendedName>
</protein>
<dbReference type="Pfam" id="PF24758">
    <property type="entry name" value="LRR_At5g56370"/>
    <property type="match status" value="1"/>
</dbReference>
<dbReference type="InterPro" id="IPR032675">
    <property type="entry name" value="LRR_dom_sf"/>
</dbReference>
<comment type="caution">
    <text evidence="2">The sequence shown here is derived from an EMBL/GenBank/DDBJ whole genome shotgun (WGS) entry which is preliminary data.</text>
</comment>
<dbReference type="Pfam" id="PF00646">
    <property type="entry name" value="F-box"/>
    <property type="match status" value="1"/>
</dbReference>
<keyword evidence="3" id="KW-1185">Reference proteome</keyword>
<dbReference type="PANTHER" id="PTHR31900:SF34">
    <property type="entry name" value="EMB|CAB62440.1-RELATED"/>
    <property type="match status" value="1"/>
</dbReference>